<evidence type="ECO:0000313" key="3">
    <source>
        <dbReference type="Proteomes" id="UP000292939"/>
    </source>
</evidence>
<dbReference type="InterPro" id="IPR010775">
    <property type="entry name" value="DUF1365"/>
</dbReference>
<dbReference type="EMBL" id="CP031395">
    <property type="protein sequence ID" value="QBK05070.1"/>
    <property type="molecule type" value="Genomic_DNA"/>
</dbReference>
<name>A0A4P6ULL5_9BURK</name>
<sequence length="267" mass="30987">MYSALYVGHVRHRRFQPHAHEFRHGLYMVYLDLAELDRAFAGRWFWSTRRLALARFKRADYLGDPAQPLDEAVRQRVAQVTGQRPNGPIRMLTHLRYFGYVFNPVTFYYVHDAADTRVETIVAEITNTPWKERHSYVLPQDGQAARVDVHRHRFAKDFHVSPFMPMAQDYDWRFSTPSQTLSVHMENLQAGEKVFDATLALERQAITSASLARVLLFFPLMTAQVIVGIHWQALRLWLKRTPFHTHPSKRAPEPTPASATSPQEPKP</sequence>
<reference evidence="2 3" key="1">
    <citation type="submission" date="2018-07" db="EMBL/GenBank/DDBJ databases">
        <title>Exploring interactions and the metabolic potential of the ultra-small soil bacteria Hylemonella gracilis.</title>
        <authorList>
            <person name="Tyc O."/>
            <person name="Kulkarni P."/>
            <person name="Gawehns F."/>
            <person name="Hundscheid M."/>
            <person name="Zweers H."/>
            <person name="Garbeva P."/>
        </authorList>
    </citation>
    <scope>NUCLEOTIDE SEQUENCE [LARGE SCALE GENOMIC DNA]</scope>
    <source>
        <strain evidence="2 3">NS1</strain>
    </source>
</reference>
<organism evidence="2 3">
    <name type="scientific">Hylemonella gracilis</name>
    <dbReference type="NCBI Taxonomy" id="80880"/>
    <lineage>
        <taxon>Bacteria</taxon>
        <taxon>Pseudomonadati</taxon>
        <taxon>Pseudomonadota</taxon>
        <taxon>Betaproteobacteria</taxon>
        <taxon>Burkholderiales</taxon>
        <taxon>Comamonadaceae</taxon>
        <taxon>Hylemonella</taxon>
    </lineage>
</organism>
<dbReference type="Pfam" id="PF07103">
    <property type="entry name" value="DUF1365"/>
    <property type="match status" value="1"/>
</dbReference>
<feature type="region of interest" description="Disordered" evidence="1">
    <location>
        <begin position="245"/>
        <end position="267"/>
    </location>
</feature>
<dbReference type="RefSeq" id="WP_131279794.1">
    <property type="nucleotide sequence ID" value="NZ_CP031395.1"/>
</dbReference>
<feature type="compositionally biased region" description="Low complexity" evidence="1">
    <location>
        <begin position="256"/>
        <end position="267"/>
    </location>
</feature>
<gene>
    <name evidence="2" type="ORF">DW355_10075</name>
</gene>
<dbReference type="OrthoDB" id="9778801at2"/>
<evidence type="ECO:0000256" key="1">
    <source>
        <dbReference type="SAM" id="MobiDB-lite"/>
    </source>
</evidence>
<evidence type="ECO:0000313" key="2">
    <source>
        <dbReference type="EMBL" id="QBK05070.1"/>
    </source>
</evidence>
<dbReference type="PANTHER" id="PTHR33973">
    <property type="entry name" value="OS07G0153300 PROTEIN"/>
    <property type="match status" value="1"/>
</dbReference>
<accession>A0A4P6ULL5</accession>
<dbReference type="PANTHER" id="PTHR33973:SF4">
    <property type="entry name" value="OS07G0153300 PROTEIN"/>
    <property type="match status" value="1"/>
</dbReference>
<dbReference type="Proteomes" id="UP000292939">
    <property type="component" value="Chromosome"/>
</dbReference>
<proteinExistence type="predicted"/>
<dbReference type="KEGG" id="hgr:DW355_10075"/>
<protein>
    <submittedName>
        <fullName evidence="2">DUF1365 domain-containing protein</fullName>
    </submittedName>
</protein>
<dbReference type="AlphaFoldDB" id="A0A4P6ULL5"/>